<dbReference type="GO" id="GO:0016020">
    <property type="term" value="C:membrane"/>
    <property type="evidence" value="ECO:0007669"/>
    <property type="project" value="TreeGrafter"/>
</dbReference>
<dbReference type="SUPFAM" id="SSF53474">
    <property type="entry name" value="alpha/beta-Hydrolases"/>
    <property type="match status" value="1"/>
</dbReference>
<dbReference type="GO" id="GO:0047372">
    <property type="term" value="F:monoacylglycerol lipase activity"/>
    <property type="evidence" value="ECO:0007669"/>
    <property type="project" value="TreeGrafter"/>
</dbReference>
<dbReference type="GO" id="GO:0046464">
    <property type="term" value="P:acylglycerol catabolic process"/>
    <property type="evidence" value="ECO:0007669"/>
    <property type="project" value="TreeGrafter"/>
</dbReference>
<dbReference type="Gene3D" id="3.40.50.1820">
    <property type="entry name" value="alpha/beta hydrolase"/>
    <property type="match status" value="1"/>
</dbReference>
<evidence type="ECO:0000313" key="2">
    <source>
        <dbReference type="EMBL" id="BCB86883.1"/>
    </source>
</evidence>
<keyword evidence="3" id="KW-1185">Reference proteome</keyword>
<name>A0A6F8YLG4_9ACTN</name>
<dbReference type="InterPro" id="IPR029058">
    <property type="entry name" value="AB_hydrolase_fold"/>
</dbReference>
<sequence length="276" mass="29728">MDLRIAVGDGVHLRVRRHDGAREPSFLLVHGLASNALLWDEVAAELARAGHGSYAVDLRGHGESDLPDTGFDTATAAADLAAVATALELADLVVVGQSWGGNVVVRLAAEHPALVRALALVDGGWIDLTAQFDTWEECETALRPPDLDGLRADQLRDSLRRAHPDWSPAAVEATAANLRVHPDGTVSRRLPVPRHMEIVRDMWDDPPQRFYPALAMPVLLVPAVPDDPERAARTRARVGAAARALAGAAIREYPGGDHDLHAQHPRELAADLLRLA</sequence>
<dbReference type="PANTHER" id="PTHR43798:SF5">
    <property type="entry name" value="MONOACYLGLYCEROL LIPASE ABHD6"/>
    <property type="match status" value="1"/>
</dbReference>
<dbReference type="InterPro" id="IPR050266">
    <property type="entry name" value="AB_hydrolase_sf"/>
</dbReference>
<reference evidence="2 3" key="1">
    <citation type="submission" date="2020-03" db="EMBL/GenBank/DDBJ databases">
        <title>Whole genome shotgun sequence of Phytohabitans suffuscus NBRC 105367.</title>
        <authorList>
            <person name="Komaki H."/>
            <person name="Tamura T."/>
        </authorList>
    </citation>
    <scope>NUCLEOTIDE SEQUENCE [LARGE SCALE GENOMIC DNA]</scope>
    <source>
        <strain evidence="2 3">NBRC 105367</strain>
    </source>
</reference>
<dbReference type="InterPro" id="IPR000639">
    <property type="entry name" value="Epox_hydrolase-like"/>
</dbReference>
<reference evidence="2 3" key="2">
    <citation type="submission" date="2020-03" db="EMBL/GenBank/DDBJ databases">
        <authorList>
            <person name="Ichikawa N."/>
            <person name="Kimura A."/>
            <person name="Kitahashi Y."/>
            <person name="Uohara A."/>
        </authorList>
    </citation>
    <scope>NUCLEOTIDE SEQUENCE [LARGE SCALE GENOMIC DNA]</scope>
    <source>
        <strain evidence="2 3">NBRC 105367</strain>
    </source>
</reference>
<dbReference type="PANTHER" id="PTHR43798">
    <property type="entry name" value="MONOACYLGLYCEROL LIPASE"/>
    <property type="match status" value="1"/>
</dbReference>
<proteinExistence type="predicted"/>
<dbReference type="Pfam" id="PF00561">
    <property type="entry name" value="Abhydrolase_1"/>
    <property type="match status" value="1"/>
</dbReference>
<organism evidence="2 3">
    <name type="scientific">Phytohabitans suffuscus</name>
    <dbReference type="NCBI Taxonomy" id="624315"/>
    <lineage>
        <taxon>Bacteria</taxon>
        <taxon>Bacillati</taxon>
        <taxon>Actinomycetota</taxon>
        <taxon>Actinomycetes</taxon>
        <taxon>Micromonosporales</taxon>
        <taxon>Micromonosporaceae</taxon>
    </lineage>
</organism>
<dbReference type="InterPro" id="IPR000073">
    <property type="entry name" value="AB_hydrolase_1"/>
</dbReference>
<gene>
    <name evidence="2" type="ORF">Psuf_041960</name>
</gene>
<protein>
    <recommendedName>
        <fullName evidence="1">AB hydrolase-1 domain-containing protein</fullName>
    </recommendedName>
</protein>
<dbReference type="EMBL" id="AP022871">
    <property type="protein sequence ID" value="BCB86883.1"/>
    <property type="molecule type" value="Genomic_DNA"/>
</dbReference>
<dbReference type="KEGG" id="psuu:Psuf_041960"/>
<feature type="domain" description="AB hydrolase-1" evidence="1">
    <location>
        <begin position="24"/>
        <end position="159"/>
    </location>
</feature>
<dbReference type="PRINTS" id="PR00412">
    <property type="entry name" value="EPOXHYDRLASE"/>
</dbReference>
<dbReference type="PRINTS" id="PR00111">
    <property type="entry name" value="ABHYDROLASE"/>
</dbReference>
<dbReference type="Proteomes" id="UP000503011">
    <property type="component" value="Chromosome"/>
</dbReference>
<dbReference type="RefSeq" id="WP_173158556.1">
    <property type="nucleotide sequence ID" value="NZ_AP022871.1"/>
</dbReference>
<dbReference type="AlphaFoldDB" id="A0A6F8YLG4"/>
<accession>A0A6F8YLG4</accession>
<evidence type="ECO:0000259" key="1">
    <source>
        <dbReference type="Pfam" id="PF00561"/>
    </source>
</evidence>
<evidence type="ECO:0000313" key="3">
    <source>
        <dbReference type="Proteomes" id="UP000503011"/>
    </source>
</evidence>